<feature type="compositionally biased region" description="Polar residues" evidence="11">
    <location>
        <begin position="806"/>
        <end position="824"/>
    </location>
</feature>
<evidence type="ECO:0000256" key="10">
    <source>
        <dbReference type="RuleBase" id="RU366035"/>
    </source>
</evidence>
<keyword evidence="8 10" id="KW-0472">Membrane</keyword>
<keyword evidence="7 10" id="KW-1133">Transmembrane helix</keyword>
<dbReference type="PANTHER" id="PTHR31030:SF1">
    <property type="entry name" value="PLASMA MEMBRANE FUSION PROTEIN PRM1"/>
    <property type="match status" value="1"/>
</dbReference>
<evidence type="ECO:0000256" key="7">
    <source>
        <dbReference type="ARBA" id="ARBA00022989"/>
    </source>
</evidence>
<reference evidence="12 13" key="1">
    <citation type="journal article" date="2019" name="Nat. Ecol. Evol.">
        <title>Megaphylogeny resolves global patterns of mushroom evolution.</title>
        <authorList>
            <person name="Varga T."/>
            <person name="Krizsan K."/>
            <person name="Foldi C."/>
            <person name="Dima B."/>
            <person name="Sanchez-Garcia M."/>
            <person name="Sanchez-Ramirez S."/>
            <person name="Szollosi G.J."/>
            <person name="Szarkandi J.G."/>
            <person name="Papp V."/>
            <person name="Albert L."/>
            <person name="Andreopoulos W."/>
            <person name="Angelini C."/>
            <person name="Antonin V."/>
            <person name="Barry K.W."/>
            <person name="Bougher N.L."/>
            <person name="Buchanan P."/>
            <person name="Buyck B."/>
            <person name="Bense V."/>
            <person name="Catcheside P."/>
            <person name="Chovatia M."/>
            <person name="Cooper J."/>
            <person name="Damon W."/>
            <person name="Desjardin D."/>
            <person name="Finy P."/>
            <person name="Geml J."/>
            <person name="Haridas S."/>
            <person name="Hughes K."/>
            <person name="Justo A."/>
            <person name="Karasinski D."/>
            <person name="Kautmanova I."/>
            <person name="Kiss B."/>
            <person name="Kocsube S."/>
            <person name="Kotiranta H."/>
            <person name="LaButti K.M."/>
            <person name="Lechner B.E."/>
            <person name="Liimatainen K."/>
            <person name="Lipzen A."/>
            <person name="Lukacs Z."/>
            <person name="Mihaltcheva S."/>
            <person name="Morgado L.N."/>
            <person name="Niskanen T."/>
            <person name="Noordeloos M.E."/>
            <person name="Ohm R.A."/>
            <person name="Ortiz-Santana B."/>
            <person name="Ovrebo C."/>
            <person name="Racz N."/>
            <person name="Riley R."/>
            <person name="Savchenko A."/>
            <person name="Shiryaev A."/>
            <person name="Soop K."/>
            <person name="Spirin V."/>
            <person name="Szebenyi C."/>
            <person name="Tomsovsky M."/>
            <person name="Tulloss R.E."/>
            <person name="Uehling J."/>
            <person name="Grigoriev I.V."/>
            <person name="Vagvolgyi C."/>
            <person name="Papp T."/>
            <person name="Martin F.M."/>
            <person name="Miettinen O."/>
            <person name="Hibbett D.S."/>
            <person name="Nagy L.G."/>
        </authorList>
    </citation>
    <scope>NUCLEOTIDE SEQUENCE [LARGE SCALE GENOMIC DNA]</scope>
    <source>
        <strain evidence="12 13">CBS 121175</strain>
    </source>
</reference>
<feature type="transmembrane region" description="Helical" evidence="10">
    <location>
        <begin position="20"/>
        <end position="44"/>
    </location>
</feature>
<comment type="similarity">
    <text evidence="3 10">Belongs to the PRM1 family.</text>
</comment>
<feature type="transmembrane region" description="Helical" evidence="10">
    <location>
        <begin position="603"/>
        <end position="625"/>
    </location>
</feature>
<dbReference type="OrthoDB" id="10248838at2759"/>
<evidence type="ECO:0000256" key="1">
    <source>
        <dbReference type="ARBA" id="ARBA00002512"/>
    </source>
</evidence>
<dbReference type="InterPro" id="IPR026777">
    <property type="entry name" value="PRM1"/>
</dbReference>
<proteinExistence type="inferred from homology"/>
<comment type="subcellular location">
    <subcellularLocation>
        <location evidence="2 10">Cell membrane</location>
        <topology evidence="2 10">Multi-pass membrane protein</topology>
    </subcellularLocation>
</comment>
<feature type="transmembrane region" description="Helical" evidence="10">
    <location>
        <begin position="294"/>
        <end position="316"/>
    </location>
</feature>
<feature type="region of interest" description="Disordered" evidence="11">
    <location>
        <begin position="795"/>
        <end position="824"/>
    </location>
</feature>
<dbReference type="PANTHER" id="PTHR31030">
    <property type="entry name" value="PLASMA MEMBRANE FUSION PROTEIN PRM1"/>
    <property type="match status" value="1"/>
</dbReference>
<evidence type="ECO:0000256" key="8">
    <source>
        <dbReference type="ARBA" id="ARBA00023136"/>
    </source>
</evidence>
<feature type="transmembrane region" description="Helical" evidence="10">
    <location>
        <begin position="401"/>
        <end position="423"/>
    </location>
</feature>
<dbReference type="GO" id="GO:0032220">
    <property type="term" value="P:plasma membrane fusion involved in cytogamy"/>
    <property type="evidence" value="ECO:0007669"/>
    <property type="project" value="TreeGrafter"/>
</dbReference>
<evidence type="ECO:0000256" key="6">
    <source>
        <dbReference type="ARBA" id="ARBA00022971"/>
    </source>
</evidence>
<dbReference type="AlphaFoldDB" id="A0A5C3LDM2"/>
<keyword evidence="4 10" id="KW-1003">Cell membrane</keyword>
<name>A0A5C3LDM2_COPMA</name>
<sequence>MSFFTSPPSDPAKPHMLAPYLTLPHLLSLTWLAYPILSLVFVAFRLQAALASSQDAIANAKQNLLSSCLAAERAATSTASMPRYMALAANEQFADAVNASLNAARSALVFSLTAMEGIINFLIDLYRSVFLCLLELIVRSGIQIMLSAVQELNNVVQNAAAGIRVALDTVFGGLESFINSIRTAASVFNIDIPAFDRPDISGLDNISLPLEFEEGIRRLNDTIPSVSTIKDKIEDIISRPFELVKAEINTTFSEISFNSATLPVPEQNRVSFCSELDLSVVDDVGNEIVKSAKIGVAILIVLALVLIGLNCLLTWYKWRSKIAHLDIVRSRWNQQTDMVTKGSHSAVPVTTLTKTNLLIIAANTEHPFVTRITNMLRDKFHLSQEKVDRLQWFFNYIFHPPAAACFMIGVFGLLCIEIQLLALGPLVNKFQERSAETVKDFSALIASSINQNMLNQSATYAAEINAQVDGIQTTLNEGLFGWVNITTTSLNTTLNEFYDDVQNAVQSVFGETILGPAATEFIRCLIGTKVDAIENAIEFLHENLRVNMPRVNETALMLSPAAVEEASTPIAAAAMGSGDSQDNQGLIARLVISYADMLRKERITFAIFLGLWGIVVLMGIAVVLWHSCGIPARRAKGQKQYDQTHRHLTPTGMTNEELRSEWLPEQKLTDVEKLSPVPSRNVSPGPDDNALAYFGNAVEVQSHADDDYDRDDPRKVSKFYSIGNKVKSALGSLKKKKEPASPPPPFQGLTTPPALRVITVNTPSDIQQTGATPDQEVKPEPLMFASRWPESQIRMEQRTPTPPSWTPTVQQRYSPRHQPTQVVPSDANANSYETVSPIAGNVGPVPLHAALEGSHRGVPGWTVANRGPADQMNLSSSKASLNEARARKGAASLPVPQMAQESNTRVLTFAQPNPFMGNGETPDVNPFISRNEGNDVNPFVGKNEAKEVNPFMAPAEVVTTSVNPSVPRVF</sequence>
<evidence type="ECO:0000256" key="3">
    <source>
        <dbReference type="ARBA" id="ARBA00010780"/>
    </source>
</evidence>
<accession>A0A5C3LDM2</accession>
<evidence type="ECO:0000313" key="13">
    <source>
        <dbReference type="Proteomes" id="UP000307440"/>
    </source>
</evidence>
<keyword evidence="13" id="KW-1185">Reference proteome</keyword>
<evidence type="ECO:0000256" key="2">
    <source>
        <dbReference type="ARBA" id="ARBA00004651"/>
    </source>
</evidence>
<organism evidence="12 13">
    <name type="scientific">Coprinopsis marcescibilis</name>
    <name type="common">Agaric fungus</name>
    <name type="synonym">Psathyrella marcescibilis</name>
    <dbReference type="NCBI Taxonomy" id="230819"/>
    <lineage>
        <taxon>Eukaryota</taxon>
        <taxon>Fungi</taxon>
        <taxon>Dikarya</taxon>
        <taxon>Basidiomycota</taxon>
        <taxon>Agaricomycotina</taxon>
        <taxon>Agaricomycetes</taxon>
        <taxon>Agaricomycetidae</taxon>
        <taxon>Agaricales</taxon>
        <taxon>Agaricineae</taxon>
        <taxon>Psathyrellaceae</taxon>
        <taxon>Coprinopsis</taxon>
    </lineage>
</organism>
<gene>
    <name evidence="12" type="ORF">FA15DRAFT_755009</name>
</gene>
<dbReference type="GO" id="GO:0043332">
    <property type="term" value="C:mating projection tip"/>
    <property type="evidence" value="ECO:0007669"/>
    <property type="project" value="UniProtKB-UniRule"/>
</dbReference>
<dbReference type="Proteomes" id="UP000307440">
    <property type="component" value="Unassembled WGS sequence"/>
</dbReference>
<comment type="caution">
    <text evidence="10">Lacks conserved residue(s) required for the propagation of feature annotation.</text>
</comment>
<keyword evidence="5 10" id="KW-0812">Transmembrane</keyword>
<comment type="function">
    <text evidence="1 10">Involved in cell fusion during mating by stabilizing the plasma membrane fusion event.</text>
</comment>
<dbReference type="EMBL" id="ML210174">
    <property type="protein sequence ID" value="TFK26511.1"/>
    <property type="molecule type" value="Genomic_DNA"/>
</dbReference>
<evidence type="ECO:0000256" key="11">
    <source>
        <dbReference type="SAM" id="MobiDB-lite"/>
    </source>
</evidence>
<evidence type="ECO:0000256" key="4">
    <source>
        <dbReference type="ARBA" id="ARBA00022475"/>
    </source>
</evidence>
<dbReference type="GO" id="GO:0005886">
    <property type="term" value="C:plasma membrane"/>
    <property type="evidence" value="ECO:0007669"/>
    <property type="project" value="UniProtKB-SubCell"/>
</dbReference>
<keyword evidence="6 10" id="KW-0184">Conjugation</keyword>
<dbReference type="STRING" id="230819.A0A5C3LDM2"/>
<feature type="region of interest" description="Disordered" evidence="11">
    <location>
        <begin position="730"/>
        <end position="752"/>
    </location>
</feature>
<keyword evidence="9" id="KW-0325">Glycoprotein</keyword>
<protein>
    <recommendedName>
        <fullName evidence="10">Plasma membrane fusion protein PRM1</fullName>
    </recommendedName>
</protein>
<evidence type="ECO:0000313" key="12">
    <source>
        <dbReference type="EMBL" id="TFK26511.1"/>
    </source>
</evidence>
<evidence type="ECO:0000256" key="5">
    <source>
        <dbReference type="ARBA" id="ARBA00022692"/>
    </source>
</evidence>
<evidence type="ECO:0000256" key="9">
    <source>
        <dbReference type="ARBA" id="ARBA00023180"/>
    </source>
</evidence>